<dbReference type="GO" id="GO:0000062">
    <property type="term" value="F:fatty-acyl-CoA binding"/>
    <property type="evidence" value="ECO:0007669"/>
    <property type="project" value="InterPro"/>
</dbReference>
<dbReference type="PROSITE" id="PS51228">
    <property type="entry name" value="ACB_2"/>
    <property type="match status" value="1"/>
</dbReference>
<keyword evidence="4" id="KW-1185">Reference proteome</keyword>
<dbReference type="InterPro" id="IPR035984">
    <property type="entry name" value="Acyl-CoA-binding_sf"/>
</dbReference>
<proteinExistence type="predicted"/>
<dbReference type="AlphaFoldDB" id="A0A0F7TBJ9"/>
<dbReference type="EMBL" id="CDHK01000001">
    <property type="protein sequence ID" value="CEJ53929.1"/>
    <property type="molecule type" value="Genomic_DNA"/>
</dbReference>
<reference evidence="4" key="2">
    <citation type="journal article" date="2015" name="Genome Announc.">
        <title>Draft genome sequence of the fungus Penicillium brasilianum MG11.</title>
        <authorList>
            <person name="Horn F."/>
            <person name="Linde J."/>
            <person name="Mattern D.J."/>
            <person name="Walther G."/>
            <person name="Guthke R."/>
            <person name="Brakhage A.A."/>
            <person name="Valiante V."/>
        </authorList>
    </citation>
    <scope>NUCLEOTIDE SEQUENCE [LARGE SCALE GENOMIC DNA]</scope>
    <source>
        <strain evidence="4">MG11</strain>
    </source>
</reference>
<dbReference type="SUPFAM" id="SSF47027">
    <property type="entry name" value="Acyl-CoA binding protein"/>
    <property type="match status" value="1"/>
</dbReference>
<protein>
    <submittedName>
        <fullName evidence="3">Acyl CoA binding protein family</fullName>
    </submittedName>
</protein>
<sequence length="147" mass="16056">MSDISGFITALEAAQKKEKFTAEVQDAAAGIDIAALKAAVEAALAMGETDTIADAAQKTALKQGFEFATKVVMMLKTAPGPFEKKDLYVNFKVAKGETLEKPGMFDMVKKQLYGAWEAVKHYSPEKAQALYIQHVNEFIGKYGTRDE</sequence>
<evidence type="ECO:0000313" key="5">
    <source>
        <dbReference type="Proteomes" id="UP000190744"/>
    </source>
</evidence>
<name>A0A0F7TBJ9_PENBI</name>
<feature type="domain" description="ACB" evidence="1">
    <location>
        <begin position="61"/>
        <end position="144"/>
    </location>
</feature>
<dbReference type="Proteomes" id="UP000190744">
    <property type="component" value="Unassembled WGS sequence"/>
</dbReference>
<reference evidence="5" key="4">
    <citation type="submission" date="2015-09" db="EMBL/GenBank/DDBJ databases">
        <authorList>
            <person name="Fill T.P."/>
            <person name="Baretta J.F."/>
            <person name="de Almeida L.G."/>
            <person name="Rocha M."/>
            <person name="de Souza D.H."/>
            <person name="Malavazi I."/>
            <person name="Cerdeira L.T."/>
            <person name="Hong H."/>
            <person name="Samborskyy M."/>
            <person name="de Vasconcelos A.T."/>
            <person name="Leadlay P."/>
            <person name="Rodrigues-Filho E."/>
        </authorList>
    </citation>
    <scope>NUCLEOTIDE SEQUENCE [LARGE SCALE GENOMIC DNA]</scope>
    <source>
        <strain evidence="5">LaBioMMi 136</strain>
    </source>
</reference>
<dbReference type="OrthoDB" id="346910at2759"/>
<reference evidence="2" key="1">
    <citation type="submission" date="2014-11" db="EMBL/GenBank/DDBJ databases">
        <authorList>
            <person name="Zhu J."/>
            <person name="Qi W."/>
            <person name="Song R."/>
        </authorList>
    </citation>
    <scope>NUCLEOTIDE SEQUENCE [LARGE SCALE GENOMIC DNA]</scope>
</reference>
<evidence type="ECO:0000313" key="2">
    <source>
        <dbReference type="EMBL" id="CEJ53929.1"/>
    </source>
</evidence>
<dbReference type="InterPro" id="IPR014352">
    <property type="entry name" value="FERM/acyl-CoA-bd_prot_sf"/>
</dbReference>
<gene>
    <name evidence="3" type="ORF">PEBR_23217</name>
    <name evidence="2" type="ORF">PMG11_00260</name>
</gene>
<evidence type="ECO:0000259" key="1">
    <source>
        <dbReference type="PROSITE" id="PS51228"/>
    </source>
</evidence>
<dbReference type="Pfam" id="PF00887">
    <property type="entry name" value="ACBP"/>
    <property type="match status" value="1"/>
</dbReference>
<organism evidence="2 4">
    <name type="scientific">Penicillium brasilianum</name>
    <dbReference type="NCBI Taxonomy" id="104259"/>
    <lineage>
        <taxon>Eukaryota</taxon>
        <taxon>Fungi</taxon>
        <taxon>Dikarya</taxon>
        <taxon>Ascomycota</taxon>
        <taxon>Pezizomycotina</taxon>
        <taxon>Eurotiomycetes</taxon>
        <taxon>Eurotiomycetidae</taxon>
        <taxon>Eurotiales</taxon>
        <taxon>Aspergillaceae</taxon>
        <taxon>Penicillium</taxon>
    </lineage>
</organism>
<dbReference type="Gene3D" id="1.20.80.10">
    <property type="match status" value="1"/>
</dbReference>
<dbReference type="STRING" id="104259.A0A0F7TBJ9"/>
<reference evidence="3" key="3">
    <citation type="submission" date="2015-09" db="EMBL/GenBank/DDBJ databases">
        <authorList>
            <person name="Jackson K.R."/>
            <person name="Lunt B.L."/>
            <person name="Fisher J.N.B."/>
            <person name="Gardner A.V."/>
            <person name="Bailey M.E."/>
            <person name="Deus L.M."/>
            <person name="Earl A.S."/>
            <person name="Gibby P.D."/>
            <person name="Hartmann K.A."/>
            <person name="Liu J.E."/>
            <person name="Manci A.M."/>
            <person name="Nielsen D.A."/>
            <person name="Solomon M.B."/>
            <person name="Breakwell D.P."/>
            <person name="Burnett S.H."/>
            <person name="Grose J.H."/>
        </authorList>
    </citation>
    <scope>NUCLEOTIDE SEQUENCE [LARGE SCALE GENOMIC DNA]</scope>
    <source>
        <strain evidence="3">LaBioMMi 136</strain>
    </source>
</reference>
<dbReference type="EMBL" id="LJBN01000158">
    <property type="protein sequence ID" value="OOQ85947.1"/>
    <property type="molecule type" value="Genomic_DNA"/>
</dbReference>
<dbReference type="Proteomes" id="UP000042958">
    <property type="component" value="Unassembled WGS sequence"/>
</dbReference>
<evidence type="ECO:0000313" key="3">
    <source>
        <dbReference type="EMBL" id="OOQ85947.1"/>
    </source>
</evidence>
<dbReference type="InterPro" id="IPR000582">
    <property type="entry name" value="Acyl-CoA-binding_protein"/>
</dbReference>
<evidence type="ECO:0000313" key="4">
    <source>
        <dbReference type="Proteomes" id="UP000042958"/>
    </source>
</evidence>
<accession>A0A0F7TBJ9</accession>